<evidence type="ECO:0000256" key="1">
    <source>
        <dbReference type="SAM" id="SignalP"/>
    </source>
</evidence>
<evidence type="ECO:0008006" key="4">
    <source>
        <dbReference type="Google" id="ProtNLM"/>
    </source>
</evidence>
<feature type="chain" id="PRO_5046448856" description="Secreted protein" evidence="1">
    <location>
        <begin position="23"/>
        <end position="199"/>
    </location>
</feature>
<protein>
    <recommendedName>
        <fullName evidence="4">Secreted protein</fullName>
    </recommendedName>
</protein>
<evidence type="ECO:0000313" key="3">
    <source>
        <dbReference type="Proteomes" id="UP001302020"/>
    </source>
</evidence>
<evidence type="ECO:0000313" key="2">
    <source>
        <dbReference type="EMBL" id="WOS39383.1"/>
    </source>
</evidence>
<sequence>MKTNTLFLFAVLALTVAAPASAQYADAQALHQAANGARFQIGRSTYRLLPDATVQTAPQMAGAGTQRAQVAAADGGGTVAARIGPYAIVLGGNGHAGTAAAAQSRAADATALRAAIDERSGQPVVVTGKLKLFGTTPDVARALARRSGGSLVYASDVDGSAMIDYGSADAAMAASRQLQGAPGMREVSMDIVQGFNRAL</sequence>
<dbReference type="Proteomes" id="UP001302020">
    <property type="component" value="Chromosome"/>
</dbReference>
<reference evidence="2 3" key="1">
    <citation type="submission" date="2023-05" db="EMBL/GenBank/DDBJ databases">
        <title>Xanthomonas rydalmerenesis sp. nov., a novel Xanthomonas species isolated from Fragaria x ananassa.</title>
        <authorList>
            <person name="McKnight D.J.E."/>
            <person name="Wong-Bajracharya J."/>
            <person name="Okoh E.B."/>
            <person name="Snijders F."/>
            <person name="Lidbetter F."/>
            <person name="Webster J."/>
            <person name="Djordjevic S.P."/>
            <person name="Bogema D.R."/>
            <person name="Chapman T.A."/>
        </authorList>
    </citation>
    <scope>NUCLEOTIDE SEQUENCE [LARGE SCALE GENOMIC DNA]</scope>
    <source>
        <strain evidence="2 3">DAR34883</strain>
    </source>
</reference>
<gene>
    <name evidence="2" type="ORF">QN243_13200</name>
</gene>
<dbReference type="RefSeq" id="WP_160969648.1">
    <property type="nucleotide sequence ID" value="NZ_CP126170.1"/>
</dbReference>
<keyword evidence="1" id="KW-0732">Signal</keyword>
<proteinExistence type="predicted"/>
<accession>A0ABZ0JHV4</accession>
<organism evidence="2 3">
    <name type="scientific">Xanthomonas rydalmerensis</name>
    <dbReference type="NCBI Taxonomy" id="3046274"/>
    <lineage>
        <taxon>Bacteria</taxon>
        <taxon>Pseudomonadati</taxon>
        <taxon>Pseudomonadota</taxon>
        <taxon>Gammaproteobacteria</taxon>
        <taxon>Lysobacterales</taxon>
        <taxon>Lysobacteraceae</taxon>
        <taxon>Xanthomonas</taxon>
    </lineage>
</organism>
<feature type="signal peptide" evidence="1">
    <location>
        <begin position="1"/>
        <end position="22"/>
    </location>
</feature>
<dbReference type="EMBL" id="CP126172">
    <property type="protein sequence ID" value="WOS39383.1"/>
    <property type="molecule type" value="Genomic_DNA"/>
</dbReference>
<keyword evidence="3" id="KW-1185">Reference proteome</keyword>
<name>A0ABZ0JHV4_9XANT</name>